<evidence type="ECO:0000256" key="3">
    <source>
        <dbReference type="ARBA" id="ARBA00030512"/>
    </source>
</evidence>
<evidence type="ECO:0000256" key="4">
    <source>
        <dbReference type="ARBA" id="ARBA00050933"/>
    </source>
</evidence>
<feature type="domain" description="GH84" evidence="8">
    <location>
        <begin position="20"/>
        <end position="295"/>
    </location>
</feature>
<name>A0A0N5A9H2_9BILA</name>
<evidence type="ECO:0000259" key="8">
    <source>
        <dbReference type="PROSITE" id="PS52009"/>
    </source>
</evidence>
<dbReference type="SUPFAM" id="SSF51445">
    <property type="entry name" value="(Trans)glycosidases"/>
    <property type="match status" value="1"/>
</dbReference>
<dbReference type="Pfam" id="PF07555">
    <property type="entry name" value="NAGidase"/>
    <property type="match status" value="1"/>
</dbReference>
<accession>A0A0N5A9H2</accession>
<dbReference type="WBParaSite" id="SMUV_0000075101-mRNA-1">
    <property type="protein sequence ID" value="SMUV_0000075101-mRNA-1"/>
    <property type="gene ID" value="SMUV_0000075101"/>
</dbReference>
<dbReference type="GO" id="GO:0009100">
    <property type="term" value="P:glycoprotein metabolic process"/>
    <property type="evidence" value="ECO:0007669"/>
    <property type="project" value="TreeGrafter"/>
</dbReference>
<dbReference type="Proteomes" id="UP000046393">
    <property type="component" value="Unplaced"/>
</dbReference>
<evidence type="ECO:0000256" key="5">
    <source>
        <dbReference type="ARBA" id="ARBA00052136"/>
    </source>
</evidence>
<dbReference type="GO" id="GO:0102571">
    <property type="term" value="F:[protein]-3-O-(N-acetyl-D-glucosaminyl)-L-serine/L-threonine O-N-acetyl-alpha-D-glucosaminase activity"/>
    <property type="evidence" value="ECO:0007669"/>
    <property type="project" value="UniProtKB-EC"/>
</dbReference>
<keyword evidence="1" id="KW-0378">Hydrolase</keyword>
<evidence type="ECO:0000256" key="7">
    <source>
        <dbReference type="ARBA" id="ARBA00076634"/>
    </source>
</evidence>
<dbReference type="Gene3D" id="1.20.58.240">
    <property type="entry name" value="STAT, domain 1"/>
    <property type="match status" value="1"/>
</dbReference>
<dbReference type="PROSITE" id="PS52009">
    <property type="entry name" value="GH84"/>
    <property type="match status" value="1"/>
</dbReference>
<dbReference type="PANTHER" id="PTHR13170">
    <property type="entry name" value="O-GLCNACASE"/>
    <property type="match status" value="1"/>
</dbReference>
<sequence>MKADEACADEAQNKPRKKNVFCGVVEGFYGRPWTSDQRKNLFERMHELGMNVYLYAPKDDLKHRAEWRLLYTPDEIDLLQSLIKAARSQGITFVYALSPGIDIIYSSEKEVKALEDKLMQVKNIGCEAFALLFDDIESTMHEQDKKKFPSFVVAQLTVANAMYEYLKCSQFFFCPTEYCESRACPSLEESDYLLTLGKKLLPDIYILWTGTRVVSRYIATEHIRRVATVLKRKPVIWDNLHANDYDPKRIFLGPFAGRSVKLKDEISGILLNPNCRYEANFVPFFTIAEWNSCHADAELEEDHDGASAAAILEAGGVAPVAAKIVEDASPKKLYHPLKALDESIRRWLDYFNEPFISSGVLPATHVVVSASEERTSTTALVPAVIRTCEGNELLPNTEIPPPLYTAPPIGSATTVTVQTYSISDAVMGVVETHTVTPTNVLSPTVNSLSVEYGEPMEFVSIIKDEAKPAEAEVSAPGKLSSQEMLEISSDVSMESSNNSEIDSTSVIDSEQISTFIDMFYLPFEHGRRGLQMLKEFSWLHENSYVVRKKPPHTDSTTEEEDEQAIVSDEWKRRCNEFVKSLRSITKFFQLVADIPNKAIVQELFQYIYDVQGIASVLEALVLWMGEGELNISPVERDNLWCNGPSDVEPWVYGAGLISDFHKLLFSTPRIAEFLLIKFVVPLTLNCYLIRPYKYEDEKEVRSFYNRLFDDIPADGGMLNETREERYFDRYIGPYVVDSTPRTIFVAVEQSNPKRIVGIVTAALNAKQFADRVHRQYIPRMRTKYNMYAEADKEEGPFDENLEAQWQRQHESIAEWEPLSLSEETYREFPSQIGLEYRSLQNDIIAIKRLIYTSMIALSFNGSTGVFISVRDRDPEKIDFLTKLGLLPIKEAGIPEDICLLGHSL</sequence>
<evidence type="ECO:0000313" key="10">
    <source>
        <dbReference type="WBParaSite" id="SMUV_0000075101-mRNA-1"/>
    </source>
</evidence>
<dbReference type="InterPro" id="IPR011496">
    <property type="entry name" value="O-GlcNAcase_cat"/>
</dbReference>
<keyword evidence="2" id="KW-0326">Glycosidase</keyword>
<comment type="catalytic activity">
    <reaction evidence="5">
        <text>3-O-(N-acetyl-beta-D-glucosaminyl)-L-threonyl-[protein] + H2O = L-threonyl-[protein] + N-acetyl-D-glucosamine</text>
        <dbReference type="Rhea" id="RHEA:48892"/>
        <dbReference type="Rhea" id="RHEA-COMP:11060"/>
        <dbReference type="Rhea" id="RHEA-COMP:12252"/>
        <dbReference type="ChEBI" id="CHEBI:15377"/>
        <dbReference type="ChEBI" id="CHEBI:30013"/>
        <dbReference type="ChEBI" id="CHEBI:90840"/>
        <dbReference type="ChEBI" id="CHEBI:506227"/>
        <dbReference type="EC" id="3.2.1.169"/>
    </reaction>
</comment>
<dbReference type="FunFam" id="3.20.20.80:FF:000009">
    <property type="entry name" value="O-GlcNAcase BT_4395"/>
    <property type="match status" value="1"/>
</dbReference>
<keyword evidence="9" id="KW-1185">Reference proteome</keyword>
<dbReference type="Gene3D" id="3.40.630.30">
    <property type="match status" value="1"/>
</dbReference>
<evidence type="ECO:0000256" key="1">
    <source>
        <dbReference type="ARBA" id="ARBA00022801"/>
    </source>
</evidence>
<reference evidence="10" key="1">
    <citation type="submission" date="2017-02" db="UniProtKB">
        <authorList>
            <consortium name="WormBaseParasite"/>
        </authorList>
    </citation>
    <scope>IDENTIFICATION</scope>
</reference>
<comment type="catalytic activity">
    <reaction evidence="4">
        <text>3-O-(N-acetyl-beta-D-glucosaminyl)-L-seryl-[protein] + H2O = N-acetyl-D-glucosamine + L-seryl-[protein]</text>
        <dbReference type="Rhea" id="RHEA:48876"/>
        <dbReference type="Rhea" id="RHEA-COMP:9863"/>
        <dbReference type="Rhea" id="RHEA-COMP:12251"/>
        <dbReference type="ChEBI" id="CHEBI:15377"/>
        <dbReference type="ChEBI" id="CHEBI:29999"/>
        <dbReference type="ChEBI" id="CHEBI:90838"/>
        <dbReference type="ChEBI" id="CHEBI:506227"/>
        <dbReference type="EC" id="3.2.1.169"/>
    </reaction>
</comment>
<dbReference type="Gene3D" id="3.20.20.80">
    <property type="entry name" value="Glycosidases"/>
    <property type="match status" value="1"/>
</dbReference>
<dbReference type="EC" id="3.2.1.169" evidence="6"/>
<dbReference type="InterPro" id="IPR017853">
    <property type="entry name" value="GH"/>
</dbReference>
<dbReference type="GO" id="GO:0016231">
    <property type="term" value="F:beta-N-acetylglucosaminidase activity"/>
    <property type="evidence" value="ECO:0007669"/>
    <property type="project" value="TreeGrafter"/>
</dbReference>
<dbReference type="AlphaFoldDB" id="A0A0N5A9H2"/>
<organism evidence="9 10">
    <name type="scientific">Syphacia muris</name>
    <dbReference type="NCBI Taxonomy" id="451379"/>
    <lineage>
        <taxon>Eukaryota</taxon>
        <taxon>Metazoa</taxon>
        <taxon>Ecdysozoa</taxon>
        <taxon>Nematoda</taxon>
        <taxon>Chromadorea</taxon>
        <taxon>Rhabditida</taxon>
        <taxon>Spirurina</taxon>
        <taxon>Oxyuridomorpha</taxon>
        <taxon>Oxyuroidea</taxon>
        <taxon>Oxyuridae</taxon>
        <taxon>Syphacia</taxon>
    </lineage>
</organism>
<evidence type="ECO:0000313" key="9">
    <source>
        <dbReference type="Proteomes" id="UP000046393"/>
    </source>
</evidence>
<dbReference type="PANTHER" id="PTHR13170:SF16">
    <property type="entry name" value="PROTEIN O-GLCNACASE"/>
    <property type="match status" value="1"/>
</dbReference>
<proteinExistence type="predicted"/>
<dbReference type="STRING" id="451379.A0A0N5A9H2"/>
<dbReference type="InterPro" id="IPR051822">
    <property type="entry name" value="Glycosyl_Hydrolase_84"/>
</dbReference>
<evidence type="ECO:0000256" key="6">
    <source>
        <dbReference type="ARBA" id="ARBA00066938"/>
    </source>
</evidence>
<evidence type="ECO:0000256" key="2">
    <source>
        <dbReference type="ARBA" id="ARBA00023295"/>
    </source>
</evidence>
<protein>
    <recommendedName>
        <fullName evidence="6">protein O-GlcNAcase</fullName>
        <ecNumber evidence="6">3.2.1.169</ecNumber>
    </recommendedName>
    <alternativeName>
        <fullName evidence="3">Beta-N-acetylhexosaminidase</fullName>
    </alternativeName>
    <alternativeName>
        <fullName evidence="7">Beta-hexosaminidase</fullName>
    </alternativeName>
</protein>